<evidence type="ECO:0008006" key="11">
    <source>
        <dbReference type="Google" id="ProtNLM"/>
    </source>
</evidence>
<feature type="region of interest" description="Disordered" evidence="8">
    <location>
        <begin position="31"/>
        <end position="66"/>
    </location>
</feature>
<dbReference type="EMBL" id="JBIYXZ010002077">
    <property type="protein sequence ID" value="KAL3055778.1"/>
    <property type="molecule type" value="Genomic_DNA"/>
</dbReference>
<comment type="similarity">
    <text evidence="2">Belongs to the TTC19 family.</text>
</comment>
<reference evidence="9 10" key="1">
    <citation type="journal article" date="2022" name="G3 (Bethesda)">
        <title>Evaluating Illumina-, Nanopore-, and PacBio-based genome assembly strategies with the bald notothen, Trematomus borchgrevinki.</title>
        <authorList>
            <person name="Rayamajhi N."/>
            <person name="Cheng C.C."/>
            <person name="Catchen J.M."/>
        </authorList>
    </citation>
    <scope>NUCLEOTIDE SEQUENCE [LARGE SCALE GENOMIC DNA]</scope>
    <source>
        <strain evidence="9">AGRC-2024</strain>
    </source>
</reference>
<dbReference type="Gene3D" id="1.25.40.10">
    <property type="entry name" value="Tetratricopeptide repeat domain"/>
    <property type="match status" value="2"/>
</dbReference>
<keyword evidence="5" id="KW-0809">Transit peptide</keyword>
<reference evidence="9 10" key="2">
    <citation type="journal article" date="2024" name="G3 (Bethesda)">
        <title>The genome of the cryopelagic Antarctic bald notothen, Trematomus borchgrevinki.</title>
        <authorList>
            <person name="Rayamajhi N."/>
            <person name="Rivera-Colon A.G."/>
            <person name="Minhas B.F."/>
            <person name="Cheng C.C."/>
            <person name="Catchen J.M."/>
        </authorList>
    </citation>
    <scope>NUCLEOTIDE SEQUENCE [LARGE SCALE GENOMIC DNA]</scope>
    <source>
        <strain evidence="9">AGRC-2024</strain>
    </source>
</reference>
<evidence type="ECO:0000256" key="7">
    <source>
        <dbReference type="SAM" id="Coils"/>
    </source>
</evidence>
<evidence type="ECO:0000256" key="2">
    <source>
        <dbReference type="ARBA" id="ARBA00008219"/>
    </source>
</evidence>
<dbReference type="AlphaFoldDB" id="A0ABD2GQ25"/>
<dbReference type="GO" id="GO:0005739">
    <property type="term" value="C:mitochondrion"/>
    <property type="evidence" value="ECO:0007669"/>
    <property type="project" value="UniProtKB-SubCell"/>
</dbReference>
<keyword evidence="10" id="KW-1185">Reference proteome</keyword>
<keyword evidence="4" id="KW-0802">TPR repeat</keyword>
<evidence type="ECO:0000256" key="8">
    <source>
        <dbReference type="SAM" id="MobiDB-lite"/>
    </source>
</evidence>
<evidence type="ECO:0000256" key="3">
    <source>
        <dbReference type="ARBA" id="ARBA00022737"/>
    </source>
</evidence>
<proteinExistence type="inferred from homology"/>
<feature type="coiled-coil region" evidence="7">
    <location>
        <begin position="267"/>
        <end position="294"/>
    </location>
</feature>
<protein>
    <recommendedName>
        <fullName evidence="11">MalT-like TPR region domain-containing protein</fullName>
    </recommendedName>
</protein>
<dbReference type="PANTHER" id="PTHR13143:SF6">
    <property type="entry name" value="TETRATRICOPEPTIDE REPEAT PROTEIN 19, MITOCHONDRIAL"/>
    <property type="match status" value="1"/>
</dbReference>
<comment type="caution">
    <text evidence="9">The sequence shown here is derived from an EMBL/GenBank/DDBJ whole genome shotgun (WGS) entry which is preliminary data.</text>
</comment>
<comment type="subcellular location">
    <subcellularLocation>
        <location evidence="1">Mitochondrion</location>
    </subcellularLocation>
</comment>
<feature type="region of interest" description="Disordered" evidence="8">
    <location>
        <begin position="219"/>
        <end position="251"/>
    </location>
</feature>
<evidence type="ECO:0000313" key="9">
    <source>
        <dbReference type="EMBL" id="KAL3055778.1"/>
    </source>
</evidence>
<dbReference type="SUPFAM" id="SSF48452">
    <property type="entry name" value="TPR-like"/>
    <property type="match status" value="2"/>
</dbReference>
<evidence type="ECO:0000256" key="1">
    <source>
        <dbReference type="ARBA" id="ARBA00004173"/>
    </source>
</evidence>
<evidence type="ECO:0000256" key="4">
    <source>
        <dbReference type="ARBA" id="ARBA00022803"/>
    </source>
</evidence>
<accession>A0ABD2GQ25</accession>
<feature type="compositionally biased region" description="Polar residues" evidence="8">
    <location>
        <begin position="55"/>
        <end position="66"/>
    </location>
</feature>
<dbReference type="InterPro" id="IPR011990">
    <property type="entry name" value="TPR-like_helical_dom_sf"/>
</dbReference>
<gene>
    <name evidence="9" type="ORF">OYC64_018465</name>
</gene>
<feature type="compositionally biased region" description="Basic and acidic residues" evidence="8">
    <location>
        <begin position="388"/>
        <end position="399"/>
    </location>
</feature>
<evidence type="ECO:0000313" key="10">
    <source>
        <dbReference type="Proteomes" id="UP001619887"/>
    </source>
</evidence>
<organism evidence="9 10">
    <name type="scientific">Pagothenia borchgrevinki</name>
    <name type="common">Bald rockcod</name>
    <name type="synonym">Trematomus borchgrevinki</name>
    <dbReference type="NCBI Taxonomy" id="8213"/>
    <lineage>
        <taxon>Eukaryota</taxon>
        <taxon>Metazoa</taxon>
        <taxon>Chordata</taxon>
        <taxon>Craniata</taxon>
        <taxon>Vertebrata</taxon>
        <taxon>Euteleostomi</taxon>
        <taxon>Actinopterygii</taxon>
        <taxon>Neopterygii</taxon>
        <taxon>Teleostei</taxon>
        <taxon>Neoteleostei</taxon>
        <taxon>Acanthomorphata</taxon>
        <taxon>Eupercaria</taxon>
        <taxon>Perciformes</taxon>
        <taxon>Notothenioidei</taxon>
        <taxon>Nototheniidae</taxon>
        <taxon>Pagothenia</taxon>
    </lineage>
</organism>
<keyword evidence="6" id="KW-0496">Mitochondrion</keyword>
<evidence type="ECO:0000256" key="5">
    <source>
        <dbReference type="ARBA" id="ARBA00022946"/>
    </source>
</evidence>
<keyword evidence="7" id="KW-0175">Coiled coil</keyword>
<dbReference type="InterPro" id="IPR019734">
    <property type="entry name" value="TPR_rpt"/>
</dbReference>
<feature type="region of interest" description="Disordered" evidence="8">
    <location>
        <begin position="388"/>
        <end position="407"/>
    </location>
</feature>
<sequence length="407" mass="45905">MAARGLRRAVLSARNFRSLWSSVEGKRSACWVMSPSPPESIGENTQRGRGGRGGENTQRGRGGENTQRGRGVLWAAIAFSLFSSSDEDRRDEAQRKEDEIILLLKKAKLSLSRDQLEAASVFLHQALALAHQTHNHQAIIYCYSLMANLAFVQGHLDHAEKLFKAAMSFMLSGGTPEDDNAVIEMSLKLATIYAEQNKTELAEHGFRFCLESLQEKLQRKEKAEPTGEEAEPTGEEAEPTGEEAEPTEQRKDSRLLLGLCFDSRARYRASRRRLQEAERDYREALKICEEEQGHTHPQTLVLMSDLATILDLQGRHDDALQLVQHAVELSRSVTHPDLQVLLGNMAGILLHTGRLEDSVRFYQEALSLALQAKDQEAVHAIQEGLKEVKKRREEKKKKEEEEEKEEE</sequence>
<dbReference type="PANTHER" id="PTHR13143">
    <property type="entry name" value="TETRATRICOPEPTIDE REPEAT PROTEIN 19"/>
    <property type="match status" value="1"/>
</dbReference>
<dbReference type="Proteomes" id="UP001619887">
    <property type="component" value="Unassembled WGS sequence"/>
</dbReference>
<evidence type="ECO:0000256" key="6">
    <source>
        <dbReference type="ARBA" id="ARBA00023128"/>
    </source>
</evidence>
<dbReference type="InterPro" id="IPR040395">
    <property type="entry name" value="TTC19"/>
</dbReference>
<name>A0ABD2GQ25_PAGBO</name>
<dbReference type="Pfam" id="PF13424">
    <property type="entry name" value="TPR_12"/>
    <property type="match status" value="1"/>
</dbReference>
<dbReference type="SMART" id="SM00028">
    <property type="entry name" value="TPR"/>
    <property type="match status" value="5"/>
</dbReference>
<feature type="compositionally biased region" description="Acidic residues" evidence="8">
    <location>
        <begin position="226"/>
        <end position="246"/>
    </location>
</feature>
<keyword evidence="3" id="KW-0677">Repeat</keyword>